<sequence>MSFLIPTLQSRTTLGNMDGEAVPISAKPEESSQVEEQSTFQATKNVREPTPSTQKRKRSGETFERDLLKIMEKNVNDSNGNDPDRMFLLSLLPSLKQVKPSDKLDVQIKLMQTLKCYTSAPGEKPLTQTFPLTNTTQSGTFTFVPSQFTTTS</sequence>
<organism evidence="4">
    <name type="scientific">Timema cristinae</name>
    <name type="common">Walking stick</name>
    <dbReference type="NCBI Taxonomy" id="61476"/>
    <lineage>
        <taxon>Eukaryota</taxon>
        <taxon>Metazoa</taxon>
        <taxon>Ecdysozoa</taxon>
        <taxon>Arthropoda</taxon>
        <taxon>Hexapoda</taxon>
        <taxon>Insecta</taxon>
        <taxon>Pterygota</taxon>
        <taxon>Neoptera</taxon>
        <taxon>Polyneoptera</taxon>
        <taxon>Phasmatodea</taxon>
        <taxon>Timematodea</taxon>
        <taxon>Timematoidea</taxon>
        <taxon>Timematidae</taxon>
        <taxon>Timema</taxon>
    </lineage>
</organism>
<dbReference type="AlphaFoldDB" id="A0A7R9HF63"/>
<feature type="compositionally biased region" description="Polar residues" evidence="2">
    <location>
        <begin position="34"/>
        <end position="44"/>
    </location>
</feature>
<name>A0A7R9HF63_TIMCR</name>
<reference evidence="4" key="1">
    <citation type="submission" date="2020-11" db="EMBL/GenBank/DDBJ databases">
        <authorList>
            <person name="Tran Van P."/>
        </authorList>
    </citation>
    <scope>NUCLEOTIDE SEQUENCE</scope>
</reference>
<protein>
    <recommendedName>
        <fullName evidence="3">BESS domain-containing protein</fullName>
    </recommendedName>
</protein>
<dbReference type="GO" id="GO:0003677">
    <property type="term" value="F:DNA binding"/>
    <property type="evidence" value="ECO:0007669"/>
    <property type="project" value="InterPro"/>
</dbReference>
<evidence type="ECO:0000256" key="1">
    <source>
        <dbReference type="PROSITE-ProRule" id="PRU00371"/>
    </source>
</evidence>
<dbReference type="PROSITE" id="PS51031">
    <property type="entry name" value="BESS"/>
    <property type="match status" value="1"/>
</dbReference>
<evidence type="ECO:0000259" key="3">
    <source>
        <dbReference type="PROSITE" id="PS51031"/>
    </source>
</evidence>
<feature type="domain" description="BESS" evidence="3">
    <location>
        <begin position="81"/>
        <end position="120"/>
    </location>
</feature>
<keyword evidence="1" id="KW-0539">Nucleus</keyword>
<dbReference type="EMBL" id="OC358448">
    <property type="protein sequence ID" value="CAD7419637.1"/>
    <property type="molecule type" value="Genomic_DNA"/>
</dbReference>
<evidence type="ECO:0000313" key="4">
    <source>
        <dbReference type="EMBL" id="CAD7419637.1"/>
    </source>
</evidence>
<dbReference type="GO" id="GO:0005634">
    <property type="term" value="C:nucleus"/>
    <property type="evidence" value="ECO:0007669"/>
    <property type="project" value="UniProtKB-SubCell"/>
</dbReference>
<evidence type="ECO:0000256" key="2">
    <source>
        <dbReference type="SAM" id="MobiDB-lite"/>
    </source>
</evidence>
<accession>A0A7R9HF63</accession>
<comment type="subcellular location">
    <subcellularLocation>
        <location evidence="1">Nucleus</location>
    </subcellularLocation>
</comment>
<dbReference type="InterPro" id="IPR004210">
    <property type="entry name" value="BESS_motif"/>
</dbReference>
<dbReference type="Pfam" id="PF02944">
    <property type="entry name" value="BESS"/>
    <property type="match status" value="1"/>
</dbReference>
<gene>
    <name evidence="4" type="ORF">TCEB3V08_LOCUS13845</name>
</gene>
<feature type="region of interest" description="Disordered" evidence="2">
    <location>
        <begin position="14"/>
        <end position="64"/>
    </location>
</feature>
<proteinExistence type="predicted"/>